<organism evidence="1 2">
    <name type="scientific">Streptococcus mitis</name>
    <dbReference type="NCBI Taxonomy" id="28037"/>
    <lineage>
        <taxon>Bacteria</taxon>
        <taxon>Bacillati</taxon>
        <taxon>Bacillota</taxon>
        <taxon>Bacilli</taxon>
        <taxon>Lactobacillales</taxon>
        <taxon>Streptococcaceae</taxon>
        <taxon>Streptococcus</taxon>
        <taxon>Streptococcus mitis group</taxon>
    </lineage>
</organism>
<sequence length="74" mass="8625">MELSTLTLHNNQKFLTFQDLSKERNNKVCHKHNMQVLDVVKTLLHAFALFQELVKSLLTKKMLKSTSHTLTFVL</sequence>
<dbReference type="AlphaFoldDB" id="A0A150NY02"/>
<comment type="caution">
    <text evidence="1">The sequence shown here is derived from an EMBL/GenBank/DDBJ whole genome shotgun (WGS) entry which is preliminary data.</text>
</comment>
<evidence type="ECO:0000313" key="2">
    <source>
        <dbReference type="Proteomes" id="UP000075442"/>
    </source>
</evidence>
<dbReference type="EMBL" id="LROU01000002">
    <property type="protein sequence ID" value="KYF38355.1"/>
    <property type="molecule type" value="Genomic_DNA"/>
</dbReference>
<reference evidence="1 2" key="1">
    <citation type="submission" date="2016-01" db="EMBL/GenBank/DDBJ databases">
        <title>Highly variable Streptococcus oralis 1 are common among viridans streptococci isolated from primates.</title>
        <authorList>
            <person name="Denapaite D."/>
            <person name="Rieger M."/>
            <person name="Koendgen S."/>
            <person name="Brueckner R."/>
            <person name="Ochigava I."/>
            <person name="Kappeler P."/>
            <person name="Maetz-Rensing K."/>
            <person name="Leendertz F."/>
        </authorList>
    </citation>
    <scope>NUCLEOTIDE SEQUENCE [LARGE SCALE GENOMIC DNA]</scope>
    <source>
        <strain evidence="1 2">M3-1</strain>
    </source>
</reference>
<accession>A0A150NY02</accession>
<name>A0A150NY02_STRMT</name>
<proteinExistence type="predicted"/>
<dbReference type="GO" id="GO:0005840">
    <property type="term" value="C:ribosome"/>
    <property type="evidence" value="ECO:0007669"/>
    <property type="project" value="UniProtKB-KW"/>
</dbReference>
<keyword evidence="1" id="KW-0689">Ribosomal protein</keyword>
<gene>
    <name evidence="1" type="ORF">SMIM3I_00348</name>
</gene>
<protein>
    <submittedName>
        <fullName evidence="1">SSU ribosomal protein S9p (S16e)</fullName>
    </submittedName>
</protein>
<keyword evidence="1" id="KW-0687">Ribonucleoprotein</keyword>
<evidence type="ECO:0000313" key="1">
    <source>
        <dbReference type="EMBL" id="KYF38355.1"/>
    </source>
</evidence>
<dbReference type="Proteomes" id="UP000075442">
    <property type="component" value="Unassembled WGS sequence"/>
</dbReference>